<dbReference type="EMBL" id="QJKJ01005502">
    <property type="protein sequence ID" value="RDX90067.1"/>
    <property type="molecule type" value="Genomic_DNA"/>
</dbReference>
<accession>A0A371GHM6</accession>
<evidence type="ECO:0000313" key="1">
    <source>
        <dbReference type="EMBL" id="RDX90067.1"/>
    </source>
</evidence>
<evidence type="ECO:0008006" key="3">
    <source>
        <dbReference type="Google" id="ProtNLM"/>
    </source>
</evidence>
<dbReference type="OrthoDB" id="1645289at2759"/>
<name>A0A371GHM6_MUCPR</name>
<dbReference type="Proteomes" id="UP000257109">
    <property type="component" value="Unassembled WGS sequence"/>
</dbReference>
<sequence>MDVKTMFLNGDIDETFMIVYITSSINDILFASSDTYLLHDTKIFFTKNLEMKDLGEASFVLGIHILRSLSRYPEVIVRELYQQSLRKI</sequence>
<protein>
    <recommendedName>
        <fullName evidence="3">Reverse transcriptase Ty1/copia-type domain-containing protein</fullName>
    </recommendedName>
</protein>
<feature type="non-terminal residue" evidence="1">
    <location>
        <position position="1"/>
    </location>
</feature>
<gene>
    <name evidence="1" type="ORF">CR513_28105</name>
</gene>
<organism evidence="1 2">
    <name type="scientific">Mucuna pruriens</name>
    <name type="common">Velvet bean</name>
    <name type="synonym">Dolichos pruriens</name>
    <dbReference type="NCBI Taxonomy" id="157652"/>
    <lineage>
        <taxon>Eukaryota</taxon>
        <taxon>Viridiplantae</taxon>
        <taxon>Streptophyta</taxon>
        <taxon>Embryophyta</taxon>
        <taxon>Tracheophyta</taxon>
        <taxon>Spermatophyta</taxon>
        <taxon>Magnoliopsida</taxon>
        <taxon>eudicotyledons</taxon>
        <taxon>Gunneridae</taxon>
        <taxon>Pentapetalae</taxon>
        <taxon>rosids</taxon>
        <taxon>fabids</taxon>
        <taxon>Fabales</taxon>
        <taxon>Fabaceae</taxon>
        <taxon>Papilionoideae</taxon>
        <taxon>50 kb inversion clade</taxon>
        <taxon>NPAAA clade</taxon>
        <taxon>indigoferoid/millettioid clade</taxon>
        <taxon>Phaseoleae</taxon>
        <taxon>Mucuna</taxon>
    </lineage>
</organism>
<comment type="caution">
    <text evidence="1">The sequence shown here is derived from an EMBL/GenBank/DDBJ whole genome shotgun (WGS) entry which is preliminary data.</text>
</comment>
<keyword evidence="2" id="KW-1185">Reference proteome</keyword>
<proteinExistence type="predicted"/>
<reference evidence="1" key="1">
    <citation type="submission" date="2018-05" db="EMBL/GenBank/DDBJ databases">
        <title>Draft genome of Mucuna pruriens seed.</title>
        <authorList>
            <person name="Nnadi N.E."/>
            <person name="Vos R."/>
            <person name="Hasami M.H."/>
            <person name="Devisetty U.K."/>
            <person name="Aguiy J.C."/>
        </authorList>
    </citation>
    <scope>NUCLEOTIDE SEQUENCE [LARGE SCALE GENOMIC DNA]</scope>
    <source>
        <strain evidence="1">JCA_2017</strain>
    </source>
</reference>
<dbReference type="AlphaFoldDB" id="A0A371GHM6"/>
<evidence type="ECO:0000313" key="2">
    <source>
        <dbReference type="Proteomes" id="UP000257109"/>
    </source>
</evidence>